<dbReference type="OrthoDB" id="1884773at2759"/>
<keyword evidence="1" id="KW-0732">Signal</keyword>
<keyword evidence="4" id="KW-1185">Reference proteome</keyword>
<dbReference type="InterPro" id="IPR051343">
    <property type="entry name" value="G-type_lectin_kinases/EP1-like"/>
</dbReference>
<dbReference type="EMBL" id="MTYJ01000028">
    <property type="protein sequence ID" value="OQV20712.1"/>
    <property type="molecule type" value="Genomic_DNA"/>
</dbReference>
<evidence type="ECO:0000313" key="4">
    <source>
        <dbReference type="Proteomes" id="UP000192578"/>
    </source>
</evidence>
<feature type="domain" description="Bulb-type lectin" evidence="2">
    <location>
        <begin position="122"/>
        <end position="232"/>
    </location>
</feature>
<protein>
    <recommendedName>
        <fullName evidence="2">Bulb-type lectin domain-containing protein</fullName>
    </recommendedName>
</protein>
<dbReference type="Proteomes" id="UP000192578">
    <property type="component" value="Unassembled WGS sequence"/>
</dbReference>
<organism evidence="3 4">
    <name type="scientific">Hypsibius exemplaris</name>
    <name type="common">Freshwater tardigrade</name>
    <dbReference type="NCBI Taxonomy" id="2072580"/>
    <lineage>
        <taxon>Eukaryota</taxon>
        <taxon>Metazoa</taxon>
        <taxon>Ecdysozoa</taxon>
        <taxon>Tardigrada</taxon>
        <taxon>Eutardigrada</taxon>
        <taxon>Parachela</taxon>
        <taxon>Hypsibioidea</taxon>
        <taxon>Hypsibiidae</taxon>
        <taxon>Hypsibius</taxon>
    </lineage>
</organism>
<dbReference type="PANTHER" id="PTHR47976:SF115">
    <property type="entry name" value="RECEPTOR-LIKE SERINE_THREONINE-PROTEIN KINASE"/>
    <property type="match status" value="1"/>
</dbReference>
<accession>A0A1W0X050</accession>
<dbReference type="InterPro" id="IPR036426">
    <property type="entry name" value="Bulb-type_lectin_dom_sf"/>
</dbReference>
<evidence type="ECO:0000259" key="2">
    <source>
        <dbReference type="PROSITE" id="PS50927"/>
    </source>
</evidence>
<dbReference type="CDD" id="cd00028">
    <property type="entry name" value="B_lectin"/>
    <property type="match status" value="2"/>
</dbReference>
<dbReference type="SMART" id="SM00108">
    <property type="entry name" value="B_lectin"/>
    <property type="match status" value="2"/>
</dbReference>
<dbReference type="AlphaFoldDB" id="A0A1W0X050"/>
<dbReference type="PANTHER" id="PTHR47976">
    <property type="entry name" value="G-TYPE LECTIN S-RECEPTOR-LIKE SERINE/THREONINE-PROTEIN KINASE SD2-5"/>
    <property type="match status" value="1"/>
</dbReference>
<dbReference type="SUPFAM" id="SSF51110">
    <property type="entry name" value="alpha-D-mannose-specific plant lectins"/>
    <property type="match status" value="2"/>
</dbReference>
<dbReference type="PROSITE" id="PS50927">
    <property type="entry name" value="BULB_LECTIN"/>
    <property type="match status" value="2"/>
</dbReference>
<dbReference type="Gene3D" id="2.90.10.10">
    <property type="entry name" value="Bulb-type lectin domain"/>
    <property type="match status" value="4"/>
</dbReference>
<feature type="domain" description="Bulb-type lectin" evidence="2">
    <location>
        <begin position="4"/>
        <end position="113"/>
    </location>
</feature>
<proteinExistence type="predicted"/>
<name>A0A1W0X050_HYPEX</name>
<evidence type="ECO:0000256" key="1">
    <source>
        <dbReference type="ARBA" id="ARBA00022729"/>
    </source>
</evidence>
<sequence length="236" mass="26095">MIHIGTLNEDTRLHAGQRVYSPNRTLELVFQGDGNLVLYRRKDRTALWATNTDGQHVDECVMQGDGNLVLYGDGQAIWASGTHGHDGASLHLQNDGNLVIYGRDQHALWASDTHGQCPEDEQEQLQINQKLTPGQSTHSREGRAELILQEDGNLVLYRTADQSALWATNTDGQAAREVVMQADGNLVLYDVNGSPLWASDTYGKDGAQLKIQDDGNLCLYRHGTECVWASQTHGRC</sequence>
<reference evidence="4" key="1">
    <citation type="submission" date="2017-01" db="EMBL/GenBank/DDBJ databases">
        <title>Comparative genomics of anhydrobiosis in the tardigrade Hypsibius dujardini.</title>
        <authorList>
            <person name="Yoshida Y."/>
            <person name="Koutsovoulos G."/>
            <person name="Laetsch D."/>
            <person name="Stevens L."/>
            <person name="Kumar S."/>
            <person name="Horikawa D."/>
            <person name="Ishino K."/>
            <person name="Komine S."/>
            <person name="Tomita M."/>
            <person name="Blaxter M."/>
            <person name="Arakawa K."/>
        </authorList>
    </citation>
    <scope>NUCLEOTIDE SEQUENCE [LARGE SCALE GENOMIC DNA]</scope>
    <source>
        <strain evidence="4">Z151</strain>
    </source>
</reference>
<gene>
    <name evidence="3" type="ORF">BV898_05295</name>
</gene>
<evidence type="ECO:0000313" key="3">
    <source>
        <dbReference type="EMBL" id="OQV20712.1"/>
    </source>
</evidence>
<comment type="caution">
    <text evidence="3">The sequence shown here is derived from an EMBL/GenBank/DDBJ whole genome shotgun (WGS) entry which is preliminary data.</text>
</comment>
<dbReference type="InterPro" id="IPR001480">
    <property type="entry name" value="Bulb-type_lectin_dom"/>
</dbReference>